<dbReference type="Pfam" id="PF03009">
    <property type="entry name" value="GDPD"/>
    <property type="match status" value="1"/>
</dbReference>
<sequence>MKKVHTEVFAHRGLSSLYPENTMIAFKAAAKLPIDGIELDVQLTKDKIPVIIHDVTLERTTEGKGMVRDHTLDQLMTYSAGAWYSEQFRQERIPTLEEVLIWAKDYTFRLNLELKCPSWERKEMWEAVKHLIDHHGMSDRILISSFDHVLIASIEQEATTVETAVIVVAGLFKPLSYIQSTGTRGFHYFFPMMLDGEIKPLMEAGISVRPYTINDNQMMKQAFQSRVTGIFTDYPHVALQIREEI</sequence>
<dbReference type="InterPro" id="IPR017946">
    <property type="entry name" value="PLC-like_Pdiesterase_TIM-brl"/>
</dbReference>
<dbReference type="PROSITE" id="PS51704">
    <property type="entry name" value="GP_PDE"/>
    <property type="match status" value="1"/>
</dbReference>
<dbReference type="Proteomes" id="UP001148125">
    <property type="component" value="Unassembled WGS sequence"/>
</dbReference>
<evidence type="ECO:0000259" key="1">
    <source>
        <dbReference type="PROSITE" id="PS51704"/>
    </source>
</evidence>
<accession>A0ABT5VKD9</accession>
<dbReference type="PANTHER" id="PTHR46211">
    <property type="entry name" value="GLYCEROPHOSPHORYL DIESTER PHOSPHODIESTERASE"/>
    <property type="match status" value="1"/>
</dbReference>
<organism evidence="2 3">
    <name type="scientific">Alkalihalobacterium chitinilyticum</name>
    <dbReference type="NCBI Taxonomy" id="2980103"/>
    <lineage>
        <taxon>Bacteria</taxon>
        <taxon>Bacillati</taxon>
        <taxon>Bacillota</taxon>
        <taxon>Bacilli</taxon>
        <taxon>Bacillales</taxon>
        <taxon>Bacillaceae</taxon>
        <taxon>Alkalihalobacterium</taxon>
    </lineage>
</organism>
<comment type="caution">
    <text evidence="2">The sequence shown here is derived from an EMBL/GenBank/DDBJ whole genome shotgun (WGS) entry which is preliminary data.</text>
</comment>
<dbReference type="InterPro" id="IPR030395">
    <property type="entry name" value="GP_PDE_dom"/>
</dbReference>
<evidence type="ECO:0000313" key="2">
    <source>
        <dbReference type="EMBL" id="MDE5414898.1"/>
    </source>
</evidence>
<dbReference type="EMBL" id="JAOTPO010000012">
    <property type="protein sequence ID" value="MDE5414898.1"/>
    <property type="molecule type" value="Genomic_DNA"/>
</dbReference>
<feature type="domain" description="GP-PDE" evidence="1">
    <location>
        <begin position="6"/>
        <end position="242"/>
    </location>
</feature>
<protein>
    <submittedName>
        <fullName evidence="2">Glycerophosphodiester phosphodiesterase family protein</fullName>
    </submittedName>
</protein>
<reference evidence="2" key="1">
    <citation type="submission" date="2024-05" db="EMBL/GenBank/DDBJ databases">
        <title>Alkalihalobacillus sp. strain MEB203 novel alkaliphilic bacterium from Lonar Lake, India.</title>
        <authorList>
            <person name="Joshi A."/>
            <person name="Thite S."/>
            <person name="Mengade P."/>
        </authorList>
    </citation>
    <scope>NUCLEOTIDE SEQUENCE</scope>
    <source>
        <strain evidence="2">MEB 203</strain>
    </source>
</reference>
<gene>
    <name evidence="2" type="ORF">N7Z68_16175</name>
</gene>
<proteinExistence type="predicted"/>
<evidence type="ECO:0000313" key="3">
    <source>
        <dbReference type="Proteomes" id="UP001148125"/>
    </source>
</evidence>
<dbReference type="PANTHER" id="PTHR46211:SF1">
    <property type="entry name" value="GLYCEROPHOSPHODIESTER PHOSPHODIESTERASE, CYTOPLASMIC"/>
    <property type="match status" value="1"/>
</dbReference>
<dbReference type="Gene3D" id="3.20.20.190">
    <property type="entry name" value="Phosphatidylinositol (PI) phosphodiesterase"/>
    <property type="match status" value="1"/>
</dbReference>
<dbReference type="RefSeq" id="WP_275119508.1">
    <property type="nucleotide sequence ID" value="NZ_JAOTPO010000012.1"/>
</dbReference>
<keyword evidence="3" id="KW-1185">Reference proteome</keyword>
<dbReference type="SUPFAM" id="SSF51695">
    <property type="entry name" value="PLC-like phosphodiesterases"/>
    <property type="match status" value="1"/>
</dbReference>
<name>A0ABT5VKD9_9BACI</name>